<dbReference type="Proteomes" id="UP000650467">
    <property type="component" value="Unassembled WGS sequence"/>
</dbReference>
<evidence type="ECO:0000313" key="2">
    <source>
        <dbReference type="Proteomes" id="UP000650467"/>
    </source>
</evidence>
<evidence type="ECO:0000313" key="1">
    <source>
        <dbReference type="EMBL" id="KAG2424957.1"/>
    </source>
</evidence>
<name>A0A835SCV9_CHLIN</name>
<reference evidence="1" key="1">
    <citation type="journal article" date="2020" name="bioRxiv">
        <title>Comparative genomics of Chlamydomonas.</title>
        <authorList>
            <person name="Craig R.J."/>
            <person name="Hasan A.R."/>
            <person name="Ness R.W."/>
            <person name="Keightley P.D."/>
        </authorList>
    </citation>
    <scope>NUCLEOTIDE SEQUENCE</scope>
    <source>
        <strain evidence="1">SAG 7.73</strain>
    </source>
</reference>
<comment type="caution">
    <text evidence="1">The sequence shown here is derived from an EMBL/GenBank/DDBJ whole genome shotgun (WGS) entry which is preliminary data.</text>
</comment>
<dbReference type="EMBL" id="JAEHOC010000060">
    <property type="protein sequence ID" value="KAG2424957.1"/>
    <property type="molecule type" value="Genomic_DNA"/>
</dbReference>
<keyword evidence="2" id="KW-1185">Reference proteome</keyword>
<organism evidence="1 2">
    <name type="scientific">Chlamydomonas incerta</name>
    <dbReference type="NCBI Taxonomy" id="51695"/>
    <lineage>
        <taxon>Eukaryota</taxon>
        <taxon>Viridiplantae</taxon>
        <taxon>Chlorophyta</taxon>
        <taxon>core chlorophytes</taxon>
        <taxon>Chlorophyceae</taxon>
        <taxon>CS clade</taxon>
        <taxon>Chlamydomonadales</taxon>
        <taxon>Chlamydomonadaceae</taxon>
        <taxon>Chlamydomonas</taxon>
    </lineage>
</organism>
<gene>
    <name evidence="1" type="ORF">HXX76_014115</name>
</gene>
<protein>
    <submittedName>
        <fullName evidence="1">Uncharacterized protein</fullName>
    </submittedName>
</protein>
<proteinExistence type="predicted"/>
<accession>A0A835SCV9</accession>
<dbReference type="AlphaFoldDB" id="A0A835SCV9"/>
<sequence length="202" mass="21969">MPAYQCVPTIQAIYKAFYAQAKDAKENPNAKNRLGRMFTEQIIEVNDTKLTDDLWADYHADMMAAGQLPQYKVGSYFTGYTHVGTEPDTFDKPSKLDAISAAFAAHIAADTAIDGSLEVFSGYLAAKIAAFEKEVQKYEDFQARLHQQEDLAAEELRTDGYVTNYVNAKVAAVEAGIASVDASVIVDPSLSATGAWAPALNN</sequence>